<dbReference type="KEGG" id="pchm:VFPPC_08243"/>
<reference evidence="2 3" key="1">
    <citation type="journal article" date="2016" name="PLoS Pathog.">
        <title>Biosynthesis of antibiotic leucinostatins in bio-control fungus Purpureocillium lilacinum and their inhibition on phytophthora revealed by genome mining.</title>
        <authorList>
            <person name="Wang G."/>
            <person name="Liu Z."/>
            <person name="Lin R."/>
            <person name="Li E."/>
            <person name="Mao Z."/>
            <person name="Ling J."/>
            <person name="Yang Y."/>
            <person name="Yin W.B."/>
            <person name="Xie B."/>
        </authorList>
    </citation>
    <scope>NUCLEOTIDE SEQUENCE [LARGE SCALE GENOMIC DNA]</scope>
    <source>
        <strain evidence="2">170</strain>
    </source>
</reference>
<evidence type="ECO:0000313" key="2">
    <source>
        <dbReference type="EMBL" id="OAQ66722.2"/>
    </source>
</evidence>
<proteinExistence type="predicted"/>
<comment type="caution">
    <text evidence="2">The sequence shown here is derived from an EMBL/GenBank/DDBJ whole genome shotgun (WGS) entry which is preliminary data.</text>
</comment>
<feature type="region of interest" description="Disordered" evidence="1">
    <location>
        <begin position="1"/>
        <end position="32"/>
    </location>
</feature>
<feature type="compositionally biased region" description="Basic and acidic residues" evidence="1">
    <location>
        <begin position="1"/>
        <end position="23"/>
    </location>
</feature>
<gene>
    <name evidence="2" type="ORF">VFPPC_08243</name>
</gene>
<protein>
    <submittedName>
        <fullName evidence="2">Uncharacterized protein</fullName>
    </submittedName>
</protein>
<dbReference type="Proteomes" id="UP000078397">
    <property type="component" value="Unassembled WGS sequence"/>
</dbReference>
<keyword evidence="3" id="KW-1185">Reference proteome</keyword>
<dbReference type="AlphaFoldDB" id="A0A179FMA8"/>
<evidence type="ECO:0000256" key="1">
    <source>
        <dbReference type="SAM" id="MobiDB-lite"/>
    </source>
</evidence>
<evidence type="ECO:0000313" key="3">
    <source>
        <dbReference type="Proteomes" id="UP000078397"/>
    </source>
</evidence>
<dbReference type="GeneID" id="28850978"/>
<sequence>MSSDRTRVSQGGRKPEVESREGTTAKFRNSIDQNQAQLVTKLEGTGKCRQDATTSRLGFTSTKV</sequence>
<name>A0A179FMA8_METCM</name>
<organism evidence="2 3">
    <name type="scientific">Pochonia chlamydosporia 170</name>
    <dbReference type="NCBI Taxonomy" id="1380566"/>
    <lineage>
        <taxon>Eukaryota</taxon>
        <taxon>Fungi</taxon>
        <taxon>Dikarya</taxon>
        <taxon>Ascomycota</taxon>
        <taxon>Pezizomycotina</taxon>
        <taxon>Sordariomycetes</taxon>
        <taxon>Hypocreomycetidae</taxon>
        <taxon>Hypocreales</taxon>
        <taxon>Clavicipitaceae</taxon>
        <taxon>Pochonia</taxon>
    </lineage>
</organism>
<dbReference type="RefSeq" id="XP_018143809.2">
    <property type="nucleotide sequence ID" value="XM_018286984.2"/>
</dbReference>
<dbReference type="EMBL" id="LSBJ02000004">
    <property type="protein sequence ID" value="OAQ66722.2"/>
    <property type="molecule type" value="Genomic_DNA"/>
</dbReference>
<accession>A0A179FMA8</accession>